<evidence type="ECO:0000256" key="9">
    <source>
        <dbReference type="ARBA" id="ARBA00043873"/>
    </source>
</evidence>
<evidence type="ECO:0000256" key="2">
    <source>
        <dbReference type="ARBA" id="ARBA00011023"/>
    </source>
</evidence>
<evidence type="ECO:0000256" key="10">
    <source>
        <dbReference type="RuleBase" id="RU365075"/>
    </source>
</evidence>
<dbReference type="GeneID" id="71988934"/>
<evidence type="ECO:0000256" key="11">
    <source>
        <dbReference type="SAM" id="MobiDB-lite"/>
    </source>
</evidence>
<organism evidence="14 15">
    <name type="scientific">Passalora fulva</name>
    <name type="common">Tomato leaf mold</name>
    <name type="synonym">Cladosporium fulvum</name>
    <dbReference type="NCBI Taxonomy" id="5499"/>
    <lineage>
        <taxon>Eukaryota</taxon>
        <taxon>Fungi</taxon>
        <taxon>Dikarya</taxon>
        <taxon>Ascomycota</taxon>
        <taxon>Pezizomycotina</taxon>
        <taxon>Dothideomycetes</taxon>
        <taxon>Dothideomycetidae</taxon>
        <taxon>Mycosphaerellales</taxon>
        <taxon>Mycosphaerellaceae</taxon>
        <taxon>Fulvia</taxon>
    </lineage>
</organism>
<dbReference type="AlphaFoldDB" id="A0A9Q8PFZ5"/>
<comment type="subunit">
    <text evidence="10">Component of the conserved oligomeric Golgi complex.</text>
</comment>
<keyword evidence="5 10" id="KW-0653">Protein transport</keyword>
<evidence type="ECO:0000259" key="12">
    <source>
        <dbReference type="Pfam" id="PF06419"/>
    </source>
</evidence>
<dbReference type="GO" id="GO:0000139">
    <property type="term" value="C:Golgi membrane"/>
    <property type="evidence" value="ECO:0007669"/>
    <property type="project" value="UniProtKB-SubCell"/>
</dbReference>
<sequence length="694" mass="77713">MADSYFTGRSASPLTENGASLLSPPTPTTGPPGRSNALHNRITSVLSASYADLEIRDALDMLDERGTQNTAEARRNLRLDVQEELIQCNGEIVHDFGKVAEQLKRIGSAIANLNTSCVEMRKHINAANRETGPMLDEAKTILADKHQVETKQQLLDAFKKHFVVSDADLAILTSTAEPVNDDFFRVLTRVKKIHEDCQVLLGSENQRLGLEILEQSSRHLNAAFQKLYRWVQREFKTLDLENPQISAAIRRALRVLAERPTLFQNCLDFFAEARQHILSNNFYSALTGAPVDREHPVMGKAIELSAHDPLRYISDMLAWAHSATVSEREALEVLFISEGDEIAKSIKAGIESEPWSRDEAGDATPFDGRKALNELVDRDLTGVFRQLRQRTEQVVQSHEDATLAYKISNLVTFYTSIFANLLGEGSSLLDTLRPLADTAMRSFSSIMRDHVASLHTDLAISTDDLSPPDFLTDALHTLKVLMKSYDTSITTNNREERIEGFQPILQVALNPFLSGCENITKRLRSPNNHIFALNCLFATKEVLSTYFFADQSSALQPRIDAHEAELVEAMHVWFLHESGLKPLVDNITRPEDLNTACKDPSQLISIAQSLDAFLPTATEDARGFLSQLENKTLARRVIEHAAERFCEDFEETEAMVVQADDIRARQVNGGDSEEEMWLRDLFPRTVGDIKVLLS</sequence>
<reference evidence="14" key="1">
    <citation type="submission" date="2021-12" db="EMBL/GenBank/DDBJ databases">
        <authorList>
            <person name="Zaccaron A."/>
            <person name="Stergiopoulos I."/>
        </authorList>
    </citation>
    <scope>NUCLEOTIDE SEQUENCE</scope>
    <source>
        <strain evidence="14">Race5_Kim</strain>
    </source>
</reference>
<evidence type="ECO:0000313" key="14">
    <source>
        <dbReference type="EMBL" id="UJO21778.1"/>
    </source>
</evidence>
<dbReference type="InterPro" id="IPR048368">
    <property type="entry name" value="COG6_N"/>
</dbReference>
<comment type="similarity">
    <text evidence="2 10">Belongs to the COG6 family.</text>
</comment>
<dbReference type="KEGG" id="ffu:CLAFUR5_09056"/>
<feature type="domain" description="Conserved Oligomeric Golgi complex subunit 6 C-terminal" evidence="13">
    <location>
        <begin position="206"/>
        <end position="693"/>
    </location>
</feature>
<dbReference type="Pfam" id="PF06419">
    <property type="entry name" value="COG6_N"/>
    <property type="match status" value="1"/>
</dbReference>
<dbReference type="GO" id="GO:0006891">
    <property type="term" value="P:intra-Golgi vesicle-mediated transport"/>
    <property type="evidence" value="ECO:0007669"/>
    <property type="project" value="UniProtKB-UniRule"/>
</dbReference>
<protein>
    <recommendedName>
        <fullName evidence="3 10">Conserved oligomeric Golgi complex subunit 6</fullName>
        <shortName evidence="10">COG complex subunit 6</shortName>
    </recommendedName>
    <alternativeName>
        <fullName evidence="8 10">Component of oligomeric Golgi complex 6</fullName>
    </alternativeName>
</protein>
<dbReference type="PANTHER" id="PTHR21506">
    <property type="entry name" value="COMPONENT OF OLIGOMERIC GOLGI COMPLEX 6"/>
    <property type="match status" value="1"/>
</dbReference>
<dbReference type="SMART" id="SM01087">
    <property type="entry name" value="COG6"/>
    <property type="match status" value="1"/>
</dbReference>
<name>A0A9Q8PFZ5_PASFU</name>
<keyword evidence="4 10" id="KW-0813">Transport</keyword>
<dbReference type="EMBL" id="CP090171">
    <property type="protein sequence ID" value="UJO21778.1"/>
    <property type="molecule type" value="Genomic_DNA"/>
</dbReference>
<keyword evidence="6 10" id="KW-0333">Golgi apparatus</keyword>
<keyword evidence="7 10" id="KW-0472">Membrane</keyword>
<evidence type="ECO:0000256" key="8">
    <source>
        <dbReference type="ARBA" id="ARBA00031348"/>
    </source>
</evidence>
<dbReference type="InterPro" id="IPR048369">
    <property type="entry name" value="COG6_C"/>
</dbReference>
<comment type="subcellular location">
    <subcellularLocation>
        <location evidence="1 10">Golgi apparatus membrane</location>
        <topology evidence="1 10">Peripheral membrane protein</topology>
    </subcellularLocation>
</comment>
<gene>
    <name evidence="14" type="ORF">CLAFUR5_09056</name>
</gene>
<evidence type="ECO:0000313" key="15">
    <source>
        <dbReference type="Proteomes" id="UP000756132"/>
    </source>
</evidence>
<accession>A0A9Q8PFZ5</accession>
<dbReference type="OrthoDB" id="272987at2759"/>
<feature type="domain" description="Conserved oligomeric complex COG6 N-terminal" evidence="12">
    <location>
        <begin position="62"/>
        <end position="175"/>
    </location>
</feature>
<keyword evidence="15" id="KW-1185">Reference proteome</keyword>
<dbReference type="InterPro" id="IPR010490">
    <property type="entry name" value="COG6"/>
</dbReference>
<proteinExistence type="inferred from homology"/>
<dbReference type="Proteomes" id="UP000756132">
    <property type="component" value="Chromosome 9"/>
</dbReference>
<dbReference type="GO" id="GO:0015031">
    <property type="term" value="P:protein transport"/>
    <property type="evidence" value="ECO:0007669"/>
    <property type="project" value="UniProtKB-KW"/>
</dbReference>
<feature type="compositionally biased region" description="Polar residues" evidence="11">
    <location>
        <begin position="7"/>
        <end position="20"/>
    </location>
</feature>
<evidence type="ECO:0000256" key="5">
    <source>
        <dbReference type="ARBA" id="ARBA00022927"/>
    </source>
</evidence>
<dbReference type="PANTHER" id="PTHR21506:SF0">
    <property type="entry name" value="CONSERVED OLIGOMERIC GOLGI COMPLEX SUBUNIT 6"/>
    <property type="match status" value="1"/>
</dbReference>
<dbReference type="GO" id="GO:0017119">
    <property type="term" value="C:Golgi transport complex"/>
    <property type="evidence" value="ECO:0007669"/>
    <property type="project" value="UniProtKB-UniRule"/>
</dbReference>
<reference evidence="14" key="2">
    <citation type="journal article" date="2022" name="Microb. Genom.">
        <title>A chromosome-scale genome assembly of the tomato pathogen Cladosporium fulvum reveals a compartmentalized genome architecture and the presence of a dispensable chromosome.</title>
        <authorList>
            <person name="Zaccaron A.Z."/>
            <person name="Chen L.H."/>
            <person name="Samaras A."/>
            <person name="Stergiopoulos I."/>
        </authorList>
    </citation>
    <scope>NUCLEOTIDE SEQUENCE</scope>
    <source>
        <strain evidence="14">Race5_Kim</strain>
    </source>
</reference>
<evidence type="ECO:0000259" key="13">
    <source>
        <dbReference type="Pfam" id="PF20653"/>
    </source>
</evidence>
<dbReference type="RefSeq" id="XP_047766144.1">
    <property type="nucleotide sequence ID" value="XM_047908204.1"/>
</dbReference>
<feature type="region of interest" description="Disordered" evidence="11">
    <location>
        <begin position="1"/>
        <end position="37"/>
    </location>
</feature>
<comment type="function">
    <text evidence="9">Acts as a component of the peripheral membrane COG complex that is involved in intra-Golgi protein trafficking. COG is located at the cis-Golgi, and regulates tethering of retrograde intra-Golgi vesicles and possibly a number of other membrane trafficking events.</text>
</comment>
<comment type="function">
    <text evidence="10">Acts as component of the peripheral membrane COG complex that is involved in intra-Golgi protein trafficking. COG is located at the cis-Golgi, and regulates tethering of retrograde intra-Golgi vesicles and possibly a number of other membrane trafficking events.</text>
</comment>
<evidence type="ECO:0000256" key="3">
    <source>
        <dbReference type="ARBA" id="ARBA00020973"/>
    </source>
</evidence>
<evidence type="ECO:0000256" key="7">
    <source>
        <dbReference type="ARBA" id="ARBA00023136"/>
    </source>
</evidence>
<evidence type="ECO:0000256" key="4">
    <source>
        <dbReference type="ARBA" id="ARBA00022448"/>
    </source>
</evidence>
<evidence type="ECO:0000256" key="1">
    <source>
        <dbReference type="ARBA" id="ARBA00004395"/>
    </source>
</evidence>
<evidence type="ECO:0000256" key="6">
    <source>
        <dbReference type="ARBA" id="ARBA00023034"/>
    </source>
</evidence>
<dbReference type="Pfam" id="PF20653">
    <property type="entry name" value="COG6_C"/>
    <property type="match status" value="1"/>
</dbReference>